<dbReference type="Proteomes" id="UP000249341">
    <property type="component" value="Unassembled WGS sequence"/>
</dbReference>
<dbReference type="Pfam" id="PF00106">
    <property type="entry name" value="adh_short"/>
    <property type="match status" value="1"/>
</dbReference>
<dbReference type="PRINTS" id="PR00081">
    <property type="entry name" value="GDHRDH"/>
</dbReference>
<dbReference type="InterPro" id="IPR051687">
    <property type="entry name" value="Peroxisomal_Beta-Oxidation"/>
</dbReference>
<gene>
    <name evidence="3" type="ORF">B0I29_120156</name>
</gene>
<name>A0A327Z2Z2_9ACTN</name>
<dbReference type="SUPFAM" id="SSF51735">
    <property type="entry name" value="NAD(P)-binding Rossmann-fold domains"/>
    <property type="match status" value="1"/>
</dbReference>
<sequence length="301" mass="31346">MSNRLKGRVALVTGAGNGIGKSIALQLASEGASVVVNDLGTSVDGQGRDTGAADGTVAQIAEAGGVAVANYDSIAESEGCRRAVATAVETYGSCDIVIANAGALTKAGHLGMRSDDQSWQQLLDLYLGQKFWLTREALPSMLERGWGRVIFATSEIARGTQNTPLGATVLSGGIGMMRDLANTHATSGVTFNAYAPGAATRTYDLYKEQVEAGLLASGIPEEELASHLLPGPEFVAPMITWLCTDAAAGVTGEVFSLNGGKINRWTRFEDSASLFKADGGGQGLWTLNELDKVVPQHLLAS</sequence>
<evidence type="ECO:0000256" key="1">
    <source>
        <dbReference type="ARBA" id="ARBA00006484"/>
    </source>
</evidence>
<evidence type="ECO:0000313" key="3">
    <source>
        <dbReference type="EMBL" id="RAK28388.1"/>
    </source>
</evidence>
<proteinExistence type="inferred from homology"/>
<dbReference type="RefSeq" id="WP_111653455.1">
    <property type="nucleotide sequence ID" value="NZ_JACHWI010000002.1"/>
</dbReference>
<dbReference type="Gene3D" id="3.40.50.720">
    <property type="entry name" value="NAD(P)-binding Rossmann-like Domain"/>
    <property type="match status" value="1"/>
</dbReference>
<protein>
    <submittedName>
        <fullName evidence="3">NAD(P)-dependent dehydrogenase (Short-subunit alcohol dehydrogenase family)</fullName>
    </submittedName>
</protein>
<dbReference type="PANTHER" id="PTHR45024:SF2">
    <property type="entry name" value="SCP2 DOMAIN-CONTAINING PROTEIN"/>
    <property type="match status" value="1"/>
</dbReference>
<keyword evidence="4" id="KW-1185">Reference proteome</keyword>
<accession>A0A327Z2Z2</accession>
<organism evidence="3 4">
    <name type="scientific">Actinoplanes lutulentus</name>
    <dbReference type="NCBI Taxonomy" id="1287878"/>
    <lineage>
        <taxon>Bacteria</taxon>
        <taxon>Bacillati</taxon>
        <taxon>Actinomycetota</taxon>
        <taxon>Actinomycetes</taxon>
        <taxon>Micromonosporales</taxon>
        <taxon>Micromonosporaceae</taxon>
        <taxon>Actinoplanes</taxon>
    </lineage>
</organism>
<dbReference type="AlphaFoldDB" id="A0A327Z2Z2"/>
<dbReference type="InterPro" id="IPR036291">
    <property type="entry name" value="NAD(P)-bd_dom_sf"/>
</dbReference>
<evidence type="ECO:0000256" key="2">
    <source>
        <dbReference type="ARBA" id="ARBA00023002"/>
    </source>
</evidence>
<reference evidence="3 4" key="1">
    <citation type="submission" date="2018-06" db="EMBL/GenBank/DDBJ databases">
        <title>Genomic Encyclopedia of Type Strains, Phase III (KMG-III): the genomes of soil and plant-associated and newly described type strains.</title>
        <authorList>
            <person name="Whitman W."/>
        </authorList>
    </citation>
    <scope>NUCLEOTIDE SEQUENCE [LARGE SCALE GENOMIC DNA]</scope>
    <source>
        <strain evidence="3 4">CGMCC 4.7090</strain>
    </source>
</reference>
<dbReference type="InterPro" id="IPR002347">
    <property type="entry name" value="SDR_fam"/>
</dbReference>
<evidence type="ECO:0000313" key="4">
    <source>
        <dbReference type="Proteomes" id="UP000249341"/>
    </source>
</evidence>
<dbReference type="PANTHER" id="PTHR45024">
    <property type="entry name" value="DEHYDROGENASES, SHORT CHAIN"/>
    <property type="match status" value="1"/>
</dbReference>
<keyword evidence="2" id="KW-0560">Oxidoreductase</keyword>
<comment type="similarity">
    <text evidence="1">Belongs to the short-chain dehydrogenases/reductases (SDR) family.</text>
</comment>
<comment type="caution">
    <text evidence="3">The sequence shown here is derived from an EMBL/GenBank/DDBJ whole genome shotgun (WGS) entry which is preliminary data.</text>
</comment>
<dbReference type="OrthoDB" id="517007at2"/>
<dbReference type="EMBL" id="QLMJ01000020">
    <property type="protein sequence ID" value="RAK28388.1"/>
    <property type="molecule type" value="Genomic_DNA"/>
</dbReference>
<dbReference type="GO" id="GO:0016491">
    <property type="term" value="F:oxidoreductase activity"/>
    <property type="evidence" value="ECO:0007669"/>
    <property type="project" value="UniProtKB-KW"/>
</dbReference>